<feature type="signal peptide" evidence="8">
    <location>
        <begin position="1"/>
        <end position="20"/>
    </location>
</feature>
<evidence type="ECO:0000313" key="10">
    <source>
        <dbReference type="Proteomes" id="UP001595476"/>
    </source>
</evidence>
<gene>
    <name evidence="9" type="ORF">ACFOEK_19825</name>
</gene>
<evidence type="ECO:0000256" key="5">
    <source>
        <dbReference type="ARBA" id="ARBA00022729"/>
    </source>
</evidence>
<comment type="subcellular location">
    <subcellularLocation>
        <location evidence="1">Periplasm</location>
    </subcellularLocation>
</comment>
<keyword evidence="6" id="KW-0574">Periplasm</keyword>
<dbReference type="EMBL" id="JBHRSZ010000009">
    <property type="protein sequence ID" value="MFC3153299.1"/>
    <property type="molecule type" value="Genomic_DNA"/>
</dbReference>
<evidence type="ECO:0000256" key="3">
    <source>
        <dbReference type="ARBA" id="ARBA00010033"/>
    </source>
</evidence>
<comment type="caution">
    <text evidence="9">The sequence shown here is derived from an EMBL/GenBank/DDBJ whole genome shotgun (WGS) entry which is preliminary data.</text>
</comment>
<sequence>MKHLLLLLVCSLLSLNSAMAEDGNAALYDVTAPADSAFVRVFNGSSKSVSVQLSAKSAAQQLSAYKLGEYLFTAAGAAKLTVDSVVLDLPLEKNQVLTFFYDGSSLKPIQDERYQGAKKAHVTFYNFTAKPLSLKTVNGKHAVVKKVSAFENGTRLINEIKMAFSAYEDKNKLADFDESFLKKGRSYSYVILAEGDSYQTLVQPDLISTIE</sequence>
<reference evidence="10" key="1">
    <citation type="journal article" date="2019" name="Int. J. Syst. Evol. Microbiol.">
        <title>The Global Catalogue of Microorganisms (GCM) 10K type strain sequencing project: providing services to taxonomists for standard genome sequencing and annotation.</title>
        <authorList>
            <consortium name="The Broad Institute Genomics Platform"/>
            <consortium name="The Broad Institute Genome Sequencing Center for Infectious Disease"/>
            <person name="Wu L."/>
            <person name="Ma J."/>
        </authorList>
    </citation>
    <scope>NUCLEOTIDE SEQUENCE [LARGE SCALE GENOMIC DNA]</scope>
    <source>
        <strain evidence="10">KCTC 52438</strain>
    </source>
</reference>
<name>A0ABV7HHH1_9GAMM</name>
<dbReference type="Proteomes" id="UP001595476">
    <property type="component" value="Unassembled WGS sequence"/>
</dbReference>
<organism evidence="9 10">
    <name type="scientific">Litoribrevibacter euphylliae</name>
    <dbReference type="NCBI Taxonomy" id="1834034"/>
    <lineage>
        <taxon>Bacteria</taxon>
        <taxon>Pseudomonadati</taxon>
        <taxon>Pseudomonadota</taxon>
        <taxon>Gammaproteobacteria</taxon>
        <taxon>Oceanospirillales</taxon>
        <taxon>Oceanospirillaceae</taxon>
        <taxon>Litoribrevibacter</taxon>
    </lineage>
</organism>
<feature type="chain" id="PRO_5046279823" description="Alginate biosynthesis protein AlgF" evidence="8">
    <location>
        <begin position="21"/>
        <end position="211"/>
    </location>
</feature>
<comment type="similarity">
    <text evidence="3">Belongs to the AlgF family.</text>
</comment>
<dbReference type="RefSeq" id="WP_386723220.1">
    <property type="nucleotide sequence ID" value="NZ_JBHRSZ010000009.1"/>
</dbReference>
<dbReference type="InterPro" id="IPR035422">
    <property type="entry name" value="AlgF"/>
</dbReference>
<evidence type="ECO:0000256" key="1">
    <source>
        <dbReference type="ARBA" id="ARBA00004418"/>
    </source>
</evidence>
<dbReference type="Pfam" id="PF11182">
    <property type="entry name" value="AlgF"/>
    <property type="match status" value="1"/>
</dbReference>
<protein>
    <recommendedName>
        <fullName evidence="4">Alginate biosynthesis protein AlgF</fullName>
    </recommendedName>
</protein>
<evidence type="ECO:0000256" key="8">
    <source>
        <dbReference type="SAM" id="SignalP"/>
    </source>
</evidence>
<evidence type="ECO:0000313" key="9">
    <source>
        <dbReference type="EMBL" id="MFC3153299.1"/>
    </source>
</evidence>
<evidence type="ECO:0000256" key="2">
    <source>
        <dbReference type="ARBA" id="ARBA00005182"/>
    </source>
</evidence>
<accession>A0ABV7HHH1</accession>
<evidence type="ECO:0000256" key="6">
    <source>
        <dbReference type="ARBA" id="ARBA00022764"/>
    </source>
</evidence>
<keyword evidence="5 8" id="KW-0732">Signal</keyword>
<evidence type="ECO:0000256" key="4">
    <source>
        <dbReference type="ARBA" id="ARBA00013964"/>
    </source>
</evidence>
<keyword evidence="10" id="KW-1185">Reference proteome</keyword>
<evidence type="ECO:0000256" key="7">
    <source>
        <dbReference type="ARBA" id="ARBA00022841"/>
    </source>
</evidence>
<comment type="pathway">
    <text evidence="2">Glycan biosynthesis; alginate biosynthesis.</text>
</comment>
<proteinExistence type="inferred from homology"/>
<keyword evidence="7" id="KW-0016">Alginate biosynthesis</keyword>